<dbReference type="CDD" id="cd07033">
    <property type="entry name" value="TPP_PYR_DXS_TK_like"/>
    <property type="match status" value="1"/>
</dbReference>
<dbReference type="GO" id="GO:0016740">
    <property type="term" value="F:transferase activity"/>
    <property type="evidence" value="ECO:0007669"/>
    <property type="project" value="UniProtKB-KW"/>
</dbReference>
<dbReference type="InterPro" id="IPR033247">
    <property type="entry name" value="Transketolase_fam"/>
</dbReference>
<accession>A0ABV9D9K3</accession>
<dbReference type="Pfam" id="PF22613">
    <property type="entry name" value="Transketolase_C_1"/>
    <property type="match status" value="1"/>
</dbReference>
<dbReference type="InterPro" id="IPR005474">
    <property type="entry name" value="Transketolase_N"/>
</dbReference>
<evidence type="ECO:0000256" key="2">
    <source>
        <dbReference type="ARBA" id="ARBA00001964"/>
    </source>
</evidence>
<comment type="caution">
    <text evidence="10">The sequence shown here is derived from an EMBL/GenBank/DDBJ whole genome shotgun (WGS) entry which is preliminary data.</text>
</comment>
<sequence length="665" mass="69591">MHHNDLDSRAVAAARAIPAVVVQAKGNGHAGTAMALAPLMHTLFQRVLRHDPADPAWPGRDIFVLSAGHASLALYVQLYLCGYGLTLDDLAASRKLRSRTPGHPELHHTPGVDMSTGPLGQGFASAVGMAIATRREEALVGDEGGLLARTVWAVAGDGCLEEGVASEAASLAGTLGLSNLVVVWDDNGITIDAPTTETFTEDVRERFRAYGWRVLEAEDPDDLASLEATLREARASDGRPTLVALRTVIGFPSAKVGGTPAAHAGGFGADEVSSVLAELGFAPDAGLADLVPDDVLAHTRAAVARGRELHEAWDRGMAELAERSPERHRVWRDLHDATLAVETDLAALDAVEVPGGAVATRVAGGAAVQALVAASPRWFGGSADLAASTNVAVPGQPVTAERPDGAFVRFGVREHAMAAALSGMALAGPWRPYGSTYAVFSDYMRPAIRLAALMGLPVSYVFTHDSVAVGEDGPTHQPVEQVASLRTVPGLSVVRPADAAETLACWRHVVRDPHVGPVTWLLSRQAVPALPGPVPTADDVAAGARVVHRPEGREDVTVLASGSEVALALTAAERLVAEGVGVRVVSVPCVEWFTALDADRQEAILGVPRERRVAVEAGRGDAWYRWATAVVGVEEFGESGSGPEVMELRGMTADRVAAAVRGVLG</sequence>
<evidence type="ECO:0000256" key="4">
    <source>
        <dbReference type="ARBA" id="ARBA00022679"/>
    </source>
</evidence>
<keyword evidence="5" id="KW-0479">Metal-binding</keyword>
<feature type="domain" description="Transketolase-like pyrimidine-binding" evidence="9">
    <location>
        <begin position="358"/>
        <end position="529"/>
    </location>
</feature>
<dbReference type="EC" id="2.2.1.-" evidence="10"/>
<protein>
    <submittedName>
        <fullName evidence="10">Transketolase family protein</fullName>
        <ecNumber evidence="10">2.2.1.-</ecNumber>
    </submittedName>
</protein>
<dbReference type="Proteomes" id="UP001595955">
    <property type="component" value="Unassembled WGS sequence"/>
</dbReference>
<dbReference type="Gene3D" id="3.40.50.920">
    <property type="match status" value="1"/>
</dbReference>
<dbReference type="Pfam" id="PF02779">
    <property type="entry name" value="Transket_pyr"/>
    <property type="match status" value="1"/>
</dbReference>
<dbReference type="InterPro" id="IPR005475">
    <property type="entry name" value="Transketolase-like_Pyr-bd"/>
</dbReference>
<name>A0ABV9D9K3_9MICO</name>
<dbReference type="SMART" id="SM00861">
    <property type="entry name" value="Transket_pyr"/>
    <property type="match status" value="1"/>
</dbReference>
<evidence type="ECO:0000256" key="3">
    <source>
        <dbReference type="ARBA" id="ARBA00007131"/>
    </source>
</evidence>
<keyword evidence="7" id="KW-0786">Thiamine pyrophosphate</keyword>
<keyword evidence="4 10" id="KW-0808">Transferase</keyword>
<dbReference type="PROSITE" id="PS00802">
    <property type="entry name" value="TRANSKETOLASE_2"/>
    <property type="match status" value="1"/>
</dbReference>
<comment type="cofactor">
    <cofactor evidence="2">
        <name>thiamine diphosphate</name>
        <dbReference type="ChEBI" id="CHEBI:58937"/>
    </cofactor>
</comment>
<keyword evidence="6" id="KW-0460">Magnesium</keyword>
<dbReference type="PANTHER" id="PTHR43522:SF2">
    <property type="entry name" value="TRANSKETOLASE 1-RELATED"/>
    <property type="match status" value="1"/>
</dbReference>
<evidence type="ECO:0000256" key="6">
    <source>
        <dbReference type="ARBA" id="ARBA00022842"/>
    </source>
</evidence>
<dbReference type="InterPro" id="IPR055152">
    <property type="entry name" value="Transketolase-like_C_2"/>
</dbReference>
<comment type="cofactor">
    <cofactor evidence="1">
        <name>Mg(2+)</name>
        <dbReference type="ChEBI" id="CHEBI:18420"/>
    </cofactor>
</comment>
<evidence type="ECO:0000259" key="9">
    <source>
        <dbReference type="SMART" id="SM00861"/>
    </source>
</evidence>
<dbReference type="RefSeq" id="WP_122823877.1">
    <property type="nucleotide sequence ID" value="NZ_CP033325.1"/>
</dbReference>
<dbReference type="CDD" id="cd02012">
    <property type="entry name" value="TPP_TK"/>
    <property type="match status" value="1"/>
</dbReference>
<keyword evidence="11" id="KW-1185">Reference proteome</keyword>
<dbReference type="InterPro" id="IPR029061">
    <property type="entry name" value="THDP-binding"/>
</dbReference>
<reference evidence="11" key="1">
    <citation type="journal article" date="2019" name="Int. J. Syst. Evol. Microbiol.">
        <title>The Global Catalogue of Microorganisms (GCM) 10K type strain sequencing project: providing services to taxonomists for standard genome sequencing and annotation.</title>
        <authorList>
            <consortium name="The Broad Institute Genomics Platform"/>
            <consortium name="The Broad Institute Genome Sequencing Center for Infectious Disease"/>
            <person name="Wu L."/>
            <person name="Ma J."/>
        </authorList>
    </citation>
    <scope>NUCLEOTIDE SEQUENCE [LARGE SCALE GENOMIC DNA]</scope>
    <source>
        <strain evidence="11">JCM 3369</strain>
    </source>
</reference>
<dbReference type="PANTHER" id="PTHR43522">
    <property type="entry name" value="TRANSKETOLASE"/>
    <property type="match status" value="1"/>
</dbReference>
<dbReference type="Gene3D" id="3.40.50.970">
    <property type="match status" value="2"/>
</dbReference>
<comment type="catalytic activity">
    <reaction evidence="8">
        <text>D-sedoheptulose 7-phosphate + D-glyceraldehyde 3-phosphate = aldehydo-D-ribose 5-phosphate + D-xylulose 5-phosphate</text>
        <dbReference type="Rhea" id="RHEA:10508"/>
        <dbReference type="ChEBI" id="CHEBI:57483"/>
        <dbReference type="ChEBI" id="CHEBI:57737"/>
        <dbReference type="ChEBI" id="CHEBI:58273"/>
        <dbReference type="ChEBI" id="CHEBI:59776"/>
        <dbReference type="EC" id="2.2.1.1"/>
    </reaction>
</comment>
<evidence type="ECO:0000256" key="8">
    <source>
        <dbReference type="ARBA" id="ARBA00049473"/>
    </source>
</evidence>
<proteinExistence type="inferred from homology"/>
<dbReference type="Pfam" id="PF00456">
    <property type="entry name" value="Transketolase_N"/>
    <property type="match status" value="1"/>
</dbReference>
<evidence type="ECO:0000313" key="10">
    <source>
        <dbReference type="EMBL" id="MFC4555434.1"/>
    </source>
</evidence>
<organism evidence="10 11">
    <name type="scientific">Georgenia faecalis</name>
    <dbReference type="NCBI Taxonomy" id="2483799"/>
    <lineage>
        <taxon>Bacteria</taxon>
        <taxon>Bacillati</taxon>
        <taxon>Actinomycetota</taxon>
        <taxon>Actinomycetes</taxon>
        <taxon>Micrococcales</taxon>
        <taxon>Bogoriellaceae</taxon>
        <taxon>Georgenia</taxon>
    </lineage>
</organism>
<dbReference type="EMBL" id="JBHSGF010000005">
    <property type="protein sequence ID" value="MFC4555434.1"/>
    <property type="molecule type" value="Genomic_DNA"/>
</dbReference>
<dbReference type="SUPFAM" id="SSF52922">
    <property type="entry name" value="TK C-terminal domain-like"/>
    <property type="match status" value="1"/>
</dbReference>
<comment type="similarity">
    <text evidence="3">Belongs to the transketolase family.</text>
</comment>
<dbReference type="SUPFAM" id="SSF52518">
    <property type="entry name" value="Thiamin diphosphate-binding fold (THDP-binding)"/>
    <property type="match status" value="2"/>
</dbReference>
<evidence type="ECO:0000256" key="1">
    <source>
        <dbReference type="ARBA" id="ARBA00001946"/>
    </source>
</evidence>
<dbReference type="InterPro" id="IPR009014">
    <property type="entry name" value="Transketo_C/PFOR_II"/>
</dbReference>
<evidence type="ECO:0000313" key="11">
    <source>
        <dbReference type="Proteomes" id="UP001595955"/>
    </source>
</evidence>
<evidence type="ECO:0000256" key="5">
    <source>
        <dbReference type="ARBA" id="ARBA00022723"/>
    </source>
</evidence>
<dbReference type="InterPro" id="IPR020826">
    <property type="entry name" value="Transketolase_BS"/>
</dbReference>
<evidence type="ECO:0000256" key="7">
    <source>
        <dbReference type="ARBA" id="ARBA00023052"/>
    </source>
</evidence>
<gene>
    <name evidence="10" type="ORF">ACFO3F_09270</name>
</gene>